<gene>
    <name evidence="2" type="ORF">CEXT_329451</name>
</gene>
<reference evidence="2 3" key="1">
    <citation type="submission" date="2021-06" db="EMBL/GenBank/DDBJ databases">
        <title>Caerostris extrusa draft genome.</title>
        <authorList>
            <person name="Kono N."/>
            <person name="Arakawa K."/>
        </authorList>
    </citation>
    <scope>NUCLEOTIDE SEQUENCE [LARGE SCALE GENOMIC DNA]</scope>
</reference>
<protein>
    <submittedName>
        <fullName evidence="2">Uncharacterized protein</fullName>
    </submittedName>
</protein>
<feature type="compositionally biased region" description="Low complexity" evidence="1">
    <location>
        <begin position="24"/>
        <end position="36"/>
    </location>
</feature>
<evidence type="ECO:0000256" key="1">
    <source>
        <dbReference type="SAM" id="MobiDB-lite"/>
    </source>
</evidence>
<sequence length="72" mass="8148">MVCDFSPIIKDEVQQKSSKKTKIKFSSTKARRSSSSNKRENSKDPGCQHHLIKAIHRLFVMNRTLGTSQTGN</sequence>
<feature type="compositionally biased region" description="Basic and acidic residues" evidence="1">
    <location>
        <begin position="37"/>
        <end position="47"/>
    </location>
</feature>
<accession>A0AAV4NKN5</accession>
<comment type="caution">
    <text evidence="2">The sequence shown here is derived from an EMBL/GenBank/DDBJ whole genome shotgun (WGS) entry which is preliminary data.</text>
</comment>
<dbReference type="Proteomes" id="UP001054945">
    <property type="component" value="Unassembled WGS sequence"/>
</dbReference>
<evidence type="ECO:0000313" key="3">
    <source>
        <dbReference type="Proteomes" id="UP001054945"/>
    </source>
</evidence>
<organism evidence="2 3">
    <name type="scientific">Caerostris extrusa</name>
    <name type="common">Bark spider</name>
    <name type="synonym">Caerostris bankana</name>
    <dbReference type="NCBI Taxonomy" id="172846"/>
    <lineage>
        <taxon>Eukaryota</taxon>
        <taxon>Metazoa</taxon>
        <taxon>Ecdysozoa</taxon>
        <taxon>Arthropoda</taxon>
        <taxon>Chelicerata</taxon>
        <taxon>Arachnida</taxon>
        <taxon>Araneae</taxon>
        <taxon>Araneomorphae</taxon>
        <taxon>Entelegynae</taxon>
        <taxon>Araneoidea</taxon>
        <taxon>Araneidae</taxon>
        <taxon>Caerostris</taxon>
    </lineage>
</organism>
<evidence type="ECO:0000313" key="2">
    <source>
        <dbReference type="EMBL" id="GIX84516.1"/>
    </source>
</evidence>
<proteinExistence type="predicted"/>
<dbReference type="EMBL" id="BPLR01020974">
    <property type="protein sequence ID" value="GIX84516.1"/>
    <property type="molecule type" value="Genomic_DNA"/>
</dbReference>
<keyword evidence="3" id="KW-1185">Reference proteome</keyword>
<dbReference type="AlphaFoldDB" id="A0AAV4NKN5"/>
<name>A0AAV4NKN5_CAEEX</name>
<feature type="region of interest" description="Disordered" evidence="1">
    <location>
        <begin position="13"/>
        <end position="47"/>
    </location>
</feature>